<keyword evidence="4" id="KW-1185">Reference proteome</keyword>
<organism evidence="3 4">
    <name type="scientific">Aspergillus ellipticus CBS 707.79</name>
    <dbReference type="NCBI Taxonomy" id="1448320"/>
    <lineage>
        <taxon>Eukaryota</taxon>
        <taxon>Fungi</taxon>
        <taxon>Dikarya</taxon>
        <taxon>Ascomycota</taxon>
        <taxon>Pezizomycotina</taxon>
        <taxon>Eurotiomycetes</taxon>
        <taxon>Eurotiomycetidae</taxon>
        <taxon>Eurotiales</taxon>
        <taxon>Aspergillaceae</taxon>
        <taxon>Aspergillus</taxon>
        <taxon>Aspergillus subgen. Circumdati</taxon>
    </lineage>
</organism>
<dbReference type="PANTHER" id="PTHR35910:SF1">
    <property type="entry name" value="2EXR DOMAIN-CONTAINING PROTEIN"/>
    <property type="match status" value="1"/>
</dbReference>
<proteinExistence type="predicted"/>
<dbReference type="EMBL" id="KZ825964">
    <property type="protein sequence ID" value="PYH90910.1"/>
    <property type="molecule type" value="Genomic_DNA"/>
</dbReference>
<dbReference type="InterPro" id="IPR045518">
    <property type="entry name" value="2EXR"/>
</dbReference>
<evidence type="ECO:0000313" key="4">
    <source>
        <dbReference type="Proteomes" id="UP000247810"/>
    </source>
</evidence>
<feature type="domain" description="2EXR" evidence="2">
    <location>
        <begin position="100"/>
        <end position="184"/>
    </location>
</feature>
<dbReference type="PANTHER" id="PTHR35910">
    <property type="entry name" value="2EXR DOMAIN-CONTAINING PROTEIN"/>
    <property type="match status" value="1"/>
</dbReference>
<dbReference type="VEuPathDB" id="FungiDB:BO71DRAFT_486711"/>
<evidence type="ECO:0000259" key="2">
    <source>
        <dbReference type="Pfam" id="PF20150"/>
    </source>
</evidence>
<dbReference type="Proteomes" id="UP000247810">
    <property type="component" value="Unassembled WGS sequence"/>
</dbReference>
<dbReference type="AlphaFoldDB" id="A0A319D0V4"/>
<feature type="region of interest" description="Disordered" evidence="1">
    <location>
        <begin position="23"/>
        <end position="42"/>
    </location>
</feature>
<evidence type="ECO:0000256" key="1">
    <source>
        <dbReference type="SAM" id="MobiDB-lite"/>
    </source>
</evidence>
<accession>A0A319D0V4</accession>
<dbReference type="Pfam" id="PF20150">
    <property type="entry name" value="2EXR"/>
    <property type="match status" value="1"/>
</dbReference>
<protein>
    <recommendedName>
        <fullName evidence="2">2EXR domain-containing protein</fullName>
    </recommendedName>
</protein>
<sequence length="300" mass="34142">MSKYTPPSPYTYTDEKWKVHSVHPQRLFSQRKDDDKPRPARGARAVAIGIRSIAPRTAADWAKEADAELWASCESVEEYEERKRELEAAAKVAKENQPTFHRFTHLPIELRYRIWGMVMDEPTRIAITCSGYTRPQRPRGGRCGTVSPGCPRVYAATAFMSPLMLVNRETHGLASKRYRRAFQGVQGGGGVLAAYPSILTIEISTVRLLRMENLEMLTEIVVVASPGIWASCFYKEVSERFKTMLATGSIRRLELRLTRLVTEEERSKDEEYFVSLFSDIKAVDVEWVAPELIIRPGKEE</sequence>
<evidence type="ECO:0000313" key="3">
    <source>
        <dbReference type="EMBL" id="PYH90910.1"/>
    </source>
</evidence>
<name>A0A319D0V4_9EURO</name>
<gene>
    <name evidence="3" type="ORF">BO71DRAFT_486711</name>
</gene>
<reference evidence="3 4" key="1">
    <citation type="submission" date="2018-02" db="EMBL/GenBank/DDBJ databases">
        <title>The genomes of Aspergillus section Nigri reveals drivers in fungal speciation.</title>
        <authorList>
            <consortium name="DOE Joint Genome Institute"/>
            <person name="Vesth T.C."/>
            <person name="Nybo J."/>
            <person name="Theobald S."/>
            <person name="Brandl J."/>
            <person name="Frisvad J.C."/>
            <person name="Nielsen K.F."/>
            <person name="Lyhne E.K."/>
            <person name="Kogle M.E."/>
            <person name="Kuo A."/>
            <person name="Riley R."/>
            <person name="Clum A."/>
            <person name="Nolan M."/>
            <person name="Lipzen A."/>
            <person name="Salamov A."/>
            <person name="Henrissat B."/>
            <person name="Wiebenga A."/>
            <person name="De vries R.P."/>
            <person name="Grigoriev I.V."/>
            <person name="Mortensen U.H."/>
            <person name="Andersen M.R."/>
            <person name="Baker S.E."/>
        </authorList>
    </citation>
    <scope>NUCLEOTIDE SEQUENCE [LARGE SCALE GENOMIC DNA]</scope>
    <source>
        <strain evidence="3 4">CBS 707.79</strain>
    </source>
</reference>
<dbReference type="OrthoDB" id="3546385at2759"/>